<dbReference type="RefSeq" id="XP_001228020.1">
    <property type="nucleotide sequence ID" value="XM_001228019.1"/>
</dbReference>
<evidence type="ECO:0000256" key="1">
    <source>
        <dbReference type="SAM" id="MobiDB-lite"/>
    </source>
</evidence>
<name>Q2GPL1_CHAGB</name>
<sequence>MAKRRLTAASIKAAGGTGRCIVGVGELKMAFSTGAWPYYIICCNFYHSPRFPKYLMNADRVYSVRNRSRARPFLRLSSSSASAQLADTATPAAHCHPSEPSWVSGQPQT</sequence>
<evidence type="ECO:0000313" key="2">
    <source>
        <dbReference type="EMBL" id="EAQ83689.1"/>
    </source>
</evidence>
<dbReference type="EMBL" id="CH408035">
    <property type="protein sequence ID" value="EAQ83689.1"/>
    <property type="molecule type" value="Genomic_DNA"/>
</dbReference>
<dbReference type="VEuPathDB" id="FungiDB:CHGG_10093"/>
<keyword evidence="3" id="KW-1185">Reference proteome</keyword>
<proteinExistence type="predicted"/>
<protein>
    <submittedName>
        <fullName evidence="2">Uncharacterized protein</fullName>
    </submittedName>
</protein>
<dbReference type="InParanoid" id="Q2GPL1"/>
<evidence type="ECO:0000313" key="3">
    <source>
        <dbReference type="Proteomes" id="UP000001056"/>
    </source>
</evidence>
<dbReference type="AlphaFoldDB" id="Q2GPL1"/>
<organism evidence="2 3">
    <name type="scientific">Chaetomium globosum (strain ATCC 6205 / CBS 148.51 / DSM 1962 / NBRC 6347 / NRRL 1970)</name>
    <name type="common">Soil fungus</name>
    <dbReference type="NCBI Taxonomy" id="306901"/>
    <lineage>
        <taxon>Eukaryota</taxon>
        <taxon>Fungi</taxon>
        <taxon>Dikarya</taxon>
        <taxon>Ascomycota</taxon>
        <taxon>Pezizomycotina</taxon>
        <taxon>Sordariomycetes</taxon>
        <taxon>Sordariomycetidae</taxon>
        <taxon>Sordariales</taxon>
        <taxon>Chaetomiaceae</taxon>
        <taxon>Chaetomium</taxon>
    </lineage>
</organism>
<dbReference type="Proteomes" id="UP000001056">
    <property type="component" value="Unassembled WGS sequence"/>
</dbReference>
<gene>
    <name evidence="2" type="ORF">CHGG_10093</name>
</gene>
<accession>Q2GPL1</accession>
<dbReference type="HOGENOM" id="CLU_2183650_0_0_1"/>
<dbReference type="GeneID" id="4396644"/>
<reference evidence="3" key="1">
    <citation type="journal article" date="2015" name="Genome Announc.">
        <title>Draft genome sequence of the cellulolytic fungus Chaetomium globosum.</title>
        <authorList>
            <person name="Cuomo C.A."/>
            <person name="Untereiner W.A."/>
            <person name="Ma L.-J."/>
            <person name="Grabherr M."/>
            <person name="Birren B.W."/>
        </authorList>
    </citation>
    <scope>NUCLEOTIDE SEQUENCE [LARGE SCALE GENOMIC DNA]</scope>
    <source>
        <strain evidence="3">ATCC 6205 / CBS 148.51 / DSM 1962 / NBRC 6347 / NRRL 1970</strain>
    </source>
</reference>
<feature type="region of interest" description="Disordered" evidence="1">
    <location>
        <begin position="85"/>
        <end position="109"/>
    </location>
</feature>